<evidence type="ECO:0000313" key="2">
    <source>
        <dbReference type="EMBL" id="ORX83901.1"/>
    </source>
</evidence>
<accession>A0A1Y1XDP5</accession>
<name>A0A1Y1XDP5_9FUNG</name>
<comment type="caution">
    <text evidence="2">The sequence shown here is derived from an EMBL/GenBank/DDBJ whole genome shotgun (WGS) entry which is preliminary data.</text>
</comment>
<evidence type="ECO:0000313" key="3">
    <source>
        <dbReference type="Proteomes" id="UP000193944"/>
    </source>
</evidence>
<reference evidence="2 3" key="2">
    <citation type="submission" date="2016-08" db="EMBL/GenBank/DDBJ databases">
        <title>Pervasive Adenine N6-methylation of Active Genes in Fungi.</title>
        <authorList>
            <consortium name="DOE Joint Genome Institute"/>
            <person name="Mondo S.J."/>
            <person name="Dannebaum R.O."/>
            <person name="Kuo R.C."/>
            <person name="Labutti K."/>
            <person name="Haridas S."/>
            <person name="Kuo A."/>
            <person name="Salamov A."/>
            <person name="Ahrendt S.R."/>
            <person name="Lipzen A."/>
            <person name="Sullivan W."/>
            <person name="Andreopoulos W.B."/>
            <person name="Clum A."/>
            <person name="Lindquist E."/>
            <person name="Daum C."/>
            <person name="Ramamoorthy G.K."/>
            <person name="Gryganskyi A."/>
            <person name="Culley D."/>
            <person name="Magnuson J.K."/>
            <person name="James T.Y."/>
            <person name="O'Malley M.A."/>
            <person name="Stajich J.E."/>
            <person name="Spatafora J.W."/>
            <person name="Visel A."/>
            <person name="Grigoriev I.V."/>
        </authorList>
    </citation>
    <scope>NUCLEOTIDE SEQUENCE [LARGE SCALE GENOMIC DNA]</scope>
    <source>
        <strain evidence="2 3">S4</strain>
    </source>
</reference>
<dbReference type="AlphaFoldDB" id="A0A1Y1XDP5"/>
<keyword evidence="1" id="KW-0472">Membrane</keyword>
<dbReference type="EMBL" id="MCFG01000063">
    <property type="protein sequence ID" value="ORX83901.1"/>
    <property type="molecule type" value="Genomic_DNA"/>
</dbReference>
<keyword evidence="3" id="KW-1185">Reference proteome</keyword>
<sequence length="255" mass="29788">MYKLFILYFIYIINIQFIYTHTINDVIVYTYNNITNYSKNNDFIYIYDKEKILNKENVLNQTNVFHTSYYCKNNTCAFVDNEYTKPFIEFPDENETLLLYNTYTCTYDNAKLNSCPTFKCIDNVCLSVKCINNSECLSNKCFNNYCVFNDKNPIVHCDNIYENDKTSFMNCGKPYNDTCKSNEECSSIKCSIHGLCTMNDIILSKRDDDNVNNNTDNDVQVVTAKDITIIYIILILIFIIIPISCCICYCVFPKN</sequence>
<dbReference type="Proteomes" id="UP000193944">
    <property type="component" value="Unassembled WGS sequence"/>
</dbReference>
<proteinExistence type="predicted"/>
<keyword evidence="1" id="KW-0812">Transmembrane</keyword>
<dbReference type="OrthoDB" id="10463357at2759"/>
<gene>
    <name evidence="2" type="ORF">BCR32DRAFT_266690</name>
</gene>
<evidence type="ECO:0000256" key="1">
    <source>
        <dbReference type="SAM" id="Phobius"/>
    </source>
</evidence>
<feature type="transmembrane region" description="Helical" evidence="1">
    <location>
        <begin position="229"/>
        <end position="252"/>
    </location>
</feature>
<reference evidence="2 3" key="1">
    <citation type="submission" date="2016-08" db="EMBL/GenBank/DDBJ databases">
        <title>A Parts List for Fungal Cellulosomes Revealed by Comparative Genomics.</title>
        <authorList>
            <consortium name="DOE Joint Genome Institute"/>
            <person name="Haitjema C.H."/>
            <person name="Gilmore S.P."/>
            <person name="Henske J.K."/>
            <person name="Solomon K.V."/>
            <person name="De Groot R."/>
            <person name="Kuo A."/>
            <person name="Mondo S.J."/>
            <person name="Salamov A.A."/>
            <person name="Labutti K."/>
            <person name="Zhao Z."/>
            <person name="Chiniquy J."/>
            <person name="Barry K."/>
            <person name="Brewer H.M."/>
            <person name="Purvine S.O."/>
            <person name="Wright A.T."/>
            <person name="Boxma B."/>
            <person name="Van Alen T."/>
            <person name="Hackstein J.H."/>
            <person name="Baker S.E."/>
            <person name="Grigoriev I.V."/>
            <person name="O'Malley M.A."/>
        </authorList>
    </citation>
    <scope>NUCLEOTIDE SEQUENCE [LARGE SCALE GENOMIC DNA]</scope>
    <source>
        <strain evidence="2 3">S4</strain>
    </source>
</reference>
<organism evidence="2 3">
    <name type="scientific">Anaeromyces robustus</name>
    <dbReference type="NCBI Taxonomy" id="1754192"/>
    <lineage>
        <taxon>Eukaryota</taxon>
        <taxon>Fungi</taxon>
        <taxon>Fungi incertae sedis</taxon>
        <taxon>Chytridiomycota</taxon>
        <taxon>Chytridiomycota incertae sedis</taxon>
        <taxon>Neocallimastigomycetes</taxon>
        <taxon>Neocallimastigales</taxon>
        <taxon>Neocallimastigaceae</taxon>
        <taxon>Anaeromyces</taxon>
    </lineage>
</organism>
<protein>
    <submittedName>
        <fullName evidence="2">Uncharacterized protein</fullName>
    </submittedName>
</protein>
<keyword evidence="1" id="KW-1133">Transmembrane helix</keyword>